<dbReference type="PANTHER" id="PTHR10302">
    <property type="entry name" value="SINGLE-STRANDED DNA-BINDING PROTEIN"/>
    <property type="match status" value="1"/>
</dbReference>
<dbReference type="Pfam" id="PF00436">
    <property type="entry name" value="SSB"/>
    <property type="match status" value="1"/>
</dbReference>
<keyword evidence="1 2" id="KW-0238">DNA-binding</keyword>
<comment type="caution">
    <text evidence="5">The sequence shown here is derived from an EMBL/GenBank/DDBJ whole genome shotgun (WGS) entry which is preliminary data.</text>
</comment>
<dbReference type="PANTHER" id="PTHR10302:SF27">
    <property type="entry name" value="SINGLE-STRANDED DNA-BINDING PROTEIN"/>
    <property type="match status" value="1"/>
</dbReference>
<dbReference type="AlphaFoldDB" id="A0ABD6SA44"/>
<evidence type="ECO:0000256" key="1">
    <source>
        <dbReference type="ARBA" id="ARBA00023125"/>
    </source>
</evidence>
<dbReference type="InterPro" id="IPR012340">
    <property type="entry name" value="NA-bd_OB-fold"/>
</dbReference>
<accession>A0ABD6SA44</accession>
<comment type="caution">
    <text evidence="2">Lacks conserved residue(s) required for the propagation of feature annotation.</text>
</comment>
<dbReference type="InterPro" id="IPR011344">
    <property type="entry name" value="ssDNA-bd"/>
</dbReference>
<dbReference type="EMBL" id="NTYF01000023">
    <property type="protein sequence ID" value="PER55810.1"/>
    <property type="molecule type" value="Genomic_DNA"/>
</dbReference>
<dbReference type="SUPFAM" id="SSF50249">
    <property type="entry name" value="Nucleic acid-binding proteins"/>
    <property type="match status" value="1"/>
</dbReference>
<dbReference type="Proteomes" id="UP000219897">
    <property type="component" value="Unassembled WGS sequence"/>
</dbReference>
<dbReference type="NCBIfam" id="TIGR00621">
    <property type="entry name" value="ssb"/>
    <property type="match status" value="1"/>
</dbReference>
<keyword evidence="2" id="KW-0233">DNA recombination</keyword>
<name>A0ABD6SA44_BACTU</name>
<dbReference type="PIRSF" id="PIRSF002070">
    <property type="entry name" value="SSB"/>
    <property type="match status" value="1"/>
</dbReference>
<dbReference type="CDD" id="cd04496">
    <property type="entry name" value="SSB_OBF"/>
    <property type="match status" value="1"/>
</dbReference>
<evidence type="ECO:0000313" key="6">
    <source>
        <dbReference type="Proteomes" id="UP000219897"/>
    </source>
</evidence>
<evidence type="ECO:0000313" key="5">
    <source>
        <dbReference type="EMBL" id="PER55810.1"/>
    </source>
</evidence>
<dbReference type="GO" id="GO:0006310">
    <property type="term" value="P:DNA recombination"/>
    <property type="evidence" value="ECO:0007669"/>
    <property type="project" value="UniProtKB-UniRule"/>
</dbReference>
<feature type="compositionally biased region" description="Polar residues" evidence="4">
    <location>
        <begin position="138"/>
        <end position="148"/>
    </location>
</feature>
<protein>
    <recommendedName>
        <fullName evidence="2 3">Single-stranded DNA-binding protein</fullName>
        <shortName evidence="2">SSB</shortName>
    </recommendedName>
</protein>
<organism evidence="5 6">
    <name type="scientific">Bacillus thuringiensis</name>
    <dbReference type="NCBI Taxonomy" id="1428"/>
    <lineage>
        <taxon>Bacteria</taxon>
        <taxon>Bacillati</taxon>
        <taxon>Bacillota</taxon>
        <taxon>Bacilli</taxon>
        <taxon>Bacillales</taxon>
        <taxon>Bacillaceae</taxon>
        <taxon>Bacillus</taxon>
        <taxon>Bacillus cereus group</taxon>
    </lineage>
</organism>
<dbReference type="HAMAP" id="MF_00984">
    <property type="entry name" value="SSB"/>
    <property type="match status" value="1"/>
</dbReference>
<sequence>MMNRVILTGYLTKDPDLKYTRSGVAVCTVTLAVNRTHGNRDEADFVSVVVWRKQAENLANYMRKGGMLGVDGRLHTRSYDGSDGKRVYVTEVIAETISFLTRSPNSQQNQSNSQFQHAGQWENQGGWQQGQSSNQGNRFASETFSRNGQPIDISDDDLPF</sequence>
<dbReference type="InterPro" id="IPR000424">
    <property type="entry name" value="Primosome_PriB/ssb"/>
</dbReference>
<dbReference type="Gene3D" id="2.40.50.140">
    <property type="entry name" value="Nucleic acid-binding proteins"/>
    <property type="match status" value="1"/>
</dbReference>
<evidence type="ECO:0000256" key="2">
    <source>
        <dbReference type="HAMAP-Rule" id="MF_00984"/>
    </source>
</evidence>
<evidence type="ECO:0000256" key="4">
    <source>
        <dbReference type="SAM" id="MobiDB-lite"/>
    </source>
</evidence>
<dbReference type="PROSITE" id="PS50935">
    <property type="entry name" value="SSB"/>
    <property type="match status" value="1"/>
</dbReference>
<comment type="function">
    <text evidence="2">Plays an important role in DNA replication, recombination and repair. Binds to ssDNA and to an array of partner proteins to recruit them to their sites of action during DNA metabolism.</text>
</comment>
<keyword evidence="2" id="KW-0234">DNA repair</keyword>
<proteinExistence type="inferred from homology"/>
<feature type="region of interest" description="Disordered" evidence="4">
    <location>
        <begin position="103"/>
        <end position="160"/>
    </location>
</feature>
<dbReference type="GO" id="GO:0006281">
    <property type="term" value="P:DNA repair"/>
    <property type="evidence" value="ECO:0007669"/>
    <property type="project" value="UniProtKB-UniRule"/>
</dbReference>
<gene>
    <name evidence="5" type="ORF">CN495_08650</name>
</gene>
<dbReference type="GO" id="GO:0003697">
    <property type="term" value="F:single-stranded DNA binding"/>
    <property type="evidence" value="ECO:0007669"/>
    <property type="project" value="UniProtKB-UniRule"/>
</dbReference>
<dbReference type="GO" id="GO:0006260">
    <property type="term" value="P:DNA replication"/>
    <property type="evidence" value="ECO:0007669"/>
    <property type="project" value="UniProtKB-UniRule"/>
</dbReference>
<comment type="subunit">
    <text evidence="2">Homotetramer.</text>
</comment>
<reference evidence="5 6" key="1">
    <citation type="submission" date="2017-09" db="EMBL/GenBank/DDBJ databases">
        <title>Large-scale bioinformatics analysis of Bacillus genomes uncovers conserved roles of natural products in bacterial physiology.</title>
        <authorList>
            <consortium name="Agbiome Team Llc"/>
            <person name="Bleich R.M."/>
            <person name="Kirk G.J."/>
            <person name="Santa Maria K.C."/>
            <person name="Allen S.E."/>
            <person name="Farag S."/>
            <person name="Shank E.A."/>
            <person name="Bowers A."/>
        </authorList>
    </citation>
    <scope>NUCLEOTIDE SEQUENCE [LARGE SCALE GENOMIC DNA]</scope>
    <source>
        <strain evidence="5 6">AFS005140</strain>
    </source>
</reference>
<feature type="short sequence motif" description="Important for interaction with partner proteins" evidence="2">
    <location>
        <begin position="155"/>
        <end position="160"/>
    </location>
</feature>
<feature type="compositionally biased region" description="Low complexity" evidence="4">
    <location>
        <begin position="105"/>
        <end position="137"/>
    </location>
</feature>
<keyword evidence="2" id="KW-0227">DNA damage</keyword>
<dbReference type="RefSeq" id="WP_098317147.1">
    <property type="nucleotide sequence ID" value="NZ_NTYF01000023.1"/>
</dbReference>
<evidence type="ECO:0000256" key="3">
    <source>
        <dbReference type="PIRNR" id="PIRNR002070"/>
    </source>
</evidence>
<keyword evidence="2" id="KW-0235">DNA replication</keyword>